<reference evidence="2 3" key="1">
    <citation type="journal article" date="2011" name="ISME J.">
        <title>Community ecology of hot spring cyanobacterial mats: predominant populations and their functional potential.</title>
        <authorList>
            <person name="Klatt C.G."/>
            <person name="Wood J.M."/>
            <person name="Rusch D.B."/>
            <person name="Bateson M.M."/>
            <person name="Hamamura N."/>
            <person name="Heidelberg J.F."/>
            <person name="Grossman A.R."/>
            <person name="Bhaya D."/>
            <person name="Cohan F.M."/>
            <person name="Kuhl M."/>
            <person name="Bryant D.A."/>
            <person name="Ward D.M."/>
        </authorList>
    </citation>
    <scope>NUCLEOTIDE SEQUENCE [LARGE SCALE GENOMIC DNA]</scope>
    <source>
        <strain evidence="2">OS</strain>
    </source>
</reference>
<keyword evidence="1" id="KW-0812">Transmembrane</keyword>
<protein>
    <submittedName>
        <fullName evidence="2">YtxH domain-containing protein</fullName>
    </submittedName>
</protein>
<name>A0A395M2B0_9BACT</name>
<dbReference type="AlphaFoldDB" id="A0A395M2B0"/>
<keyword evidence="1" id="KW-0472">Membrane</keyword>
<evidence type="ECO:0000313" key="2">
    <source>
        <dbReference type="EMBL" id="RFM24811.1"/>
    </source>
</evidence>
<dbReference type="InterPro" id="IPR024623">
    <property type="entry name" value="YtxH"/>
</dbReference>
<sequence length="77" mass="8407">MTRIQGLIVGIASFAAGVIIGMLAAPKSGRELRRELSESVGKLRKEVNESVAKLPHLYDDLKLPRLSSSEVESDLMK</sequence>
<feature type="transmembrane region" description="Helical" evidence="1">
    <location>
        <begin position="6"/>
        <end position="25"/>
    </location>
</feature>
<keyword evidence="1" id="KW-1133">Transmembrane helix</keyword>
<accession>A0A395M2B0</accession>
<dbReference type="EMBL" id="PHFL01000026">
    <property type="protein sequence ID" value="RFM24811.1"/>
    <property type="molecule type" value="Genomic_DNA"/>
</dbReference>
<dbReference type="Proteomes" id="UP000266389">
    <property type="component" value="Unassembled WGS sequence"/>
</dbReference>
<dbReference type="Pfam" id="PF12732">
    <property type="entry name" value="YtxH"/>
    <property type="match status" value="1"/>
</dbReference>
<evidence type="ECO:0000256" key="1">
    <source>
        <dbReference type="SAM" id="Phobius"/>
    </source>
</evidence>
<evidence type="ECO:0000313" key="3">
    <source>
        <dbReference type="Proteomes" id="UP000266389"/>
    </source>
</evidence>
<gene>
    <name evidence="2" type="ORF">D0433_04175</name>
</gene>
<organism evidence="2 3">
    <name type="scientific">Candidatus Thermochlorobacter aerophilus</name>
    <dbReference type="NCBI Taxonomy" id="1868324"/>
    <lineage>
        <taxon>Bacteria</taxon>
        <taxon>Pseudomonadati</taxon>
        <taxon>Chlorobiota</taxon>
        <taxon>Chlorobiia</taxon>
        <taxon>Chlorobiales</taxon>
        <taxon>Candidatus Thermochlorobacteriaceae</taxon>
        <taxon>Candidatus Thermochlorobacter</taxon>
    </lineage>
</organism>
<proteinExistence type="predicted"/>
<comment type="caution">
    <text evidence="2">The sequence shown here is derived from an EMBL/GenBank/DDBJ whole genome shotgun (WGS) entry which is preliminary data.</text>
</comment>